<reference evidence="1 2" key="1">
    <citation type="journal article" date="2016" name="Mol. Biol. Evol.">
        <title>Comparative Genomics of Early-Diverging Mushroom-Forming Fungi Provides Insights into the Origins of Lignocellulose Decay Capabilities.</title>
        <authorList>
            <person name="Nagy L.G."/>
            <person name="Riley R."/>
            <person name="Tritt A."/>
            <person name="Adam C."/>
            <person name="Daum C."/>
            <person name="Floudas D."/>
            <person name="Sun H."/>
            <person name="Yadav J.S."/>
            <person name="Pangilinan J."/>
            <person name="Larsson K.H."/>
            <person name="Matsuura K."/>
            <person name="Barry K."/>
            <person name="Labutti K."/>
            <person name="Kuo R."/>
            <person name="Ohm R.A."/>
            <person name="Bhattacharya S.S."/>
            <person name="Shirouzu T."/>
            <person name="Yoshinaga Y."/>
            <person name="Martin F.M."/>
            <person name="Grigoriev I.V."/>
            <person name="Hibbett D.S."/>
        </authorList>
    </citation>
    <scope>NUCLEOTIDE SEQUENCE [LARGE SCALE GENOMIC DNA]</scope>
    <source>
        <strain evidence="1 2">TUFC12733</strain>
    </source>
</reference>
<gene>
    <name evidence="1" type="ORF">CALVIDRAFT_542931</name>
</gene>
<organism evidence="1 2">
    <name type="scientific">Calocera viscosa (strain TUFC12733)</name>
    <dbReference type="NCBI Taxonomy" id="1330018"/>
    <lineage>
        <taxon>Eukaryota</taxon>
        <taxon>Fungi</taxon>
        <taxon>Dikarya</taxon>
        <taxon>Basidiomycota</taxon>
        <taxon>Agaricomycotina</taxon>
        <taxon>Dacrymycetes</taxon>
        <taxon>Dacrymycetales</taxon>
        <taxon>Dacrymycetaceae</taxon>
        <taxon>Calocera</taxon>
    </lineage>
</organism>
<keyword evidence="2" id="KW-1185">Reference proteome</keyword>
<proteinExistence type="predicted"/>
<name>A0A167G5A4_CALVF</name>
<dbReference type="AlphaFoldDB" id="A0A167G5A4"/>
<dbReference type="EMBL" id="KV417349">
    <property type="protein sequence ID" value="KZO90183.1"/>
    <property type="molecule type" value="Genomic_DNA"/>
</dbReference>
<evidence type="ECO:0000313" key="1">
    <source>
        <dbReference type="EMBL" id="KZO90183.1"/>
    </source>
</evidence>
<accession>A0A167G5A4</accession>
<dbReference type="Proteomes" id="UP000076738">
    <property type="component" value="Unassembled WGS sequence"/>
</dbReference>
<sequence length="69" mass="7665">MAAPSHFSTPTPSPALLQALHVEFIHQALTNPQARLTPPTSAGGYAPCQSWPPMLLGWRIIWWSMSRRV</sequence>
<protein>
    <submittedName>
        <fullName evidence="1">Uncharacterized protein</fullName>
    </submittedName>
</protein>
<evidence type="ECO:0000313" key="2">
    <source>
        <dbReference type="Proteomes" id="UP000076738"/>
    </source>
</evidence>